<comment type="caution">
    <text evidence="2">The sequence shown here is derived from an EMBL/GenBank/DDBJ whole genome shotgun (WGS) entry which is preliminary data.</text>
</comment>
<keyword evidence="3" id="KW-1185">Reference proteome</keyword>
<protein>
    <submittedName>
        <fullName evidence="2">Uncharacterized protein</fullName>
    </submittedName>
</protein>
<dbReference type="Proteomes" id="UP001295423">
    <property type="component" value="Unassembled WGS sequence"/>
</dbReference>
<feature type="compositionally biased region" description="Basic and acidic residues" evidence="1">
    <location>
        <begin position="533"/>
        <end position="542"/>
    </location>
</feature>
<feature type="compositionally biased region" description="Acidic residues" evidence="1">
    <location>
        <begin position="482"/>
        <end position="491"/>
    </location>
</feature>
<evidence type="ECO:0000256" key="1">
    <source>
        <dbReference type="SAM" id="MobiDB-lite"/>
    </source>
</evidence>
<evidence type="ECO:0000313" key="3">
    <source>
        <dbReference type="Proteomes" id="UP001295423"/>
    </source>
</evidence>
<sequence>MDKSSLLTFAAASAAATGVALSLAQTDFVSRKFLDSKQLDAKRRSEYNYRWKAAMEKAYLQINYTLAGGISAVHNSPGLIDKQIEVISDETEMEGLAKRIAAKDSQFRCLKVDRDAQDTQGEFYLFLIDWETKYLYQLPLMAFGTVLAGVFEDQLTSNTLCFVADASSGKGTALLKELVLESKSGVAVVSEPLWMVQLARLVQANLYPAEKIQKLFFGLCRMEAWFVRDECKESKTVMFTLPGQACTSTLLPLAQKTFPEDRHVFVYDGCQASIEYANNCIRKKSRGKVASSLESVLYGASQDPIIHSVPLPSNSPLCKSVLKLVNKLSDLPVEQAQVVECWMGSIDAFFKLKEEEKKNGYLPYVFKLQYLTDGAGKYEDKSASYWTMCSILQFIAGSRSRQLSEGLIDAAREFMKDYNERIKGEGKGYVLSKNDVKIMEECVFLHKKILLGNKTLQDTVQPKQHWTLKEASKKGGCACCGPEDDDEEEEEQGRGRPVGSRIDMSMPGAFAMPGALGMPSGTKRKSNSPTGRKNSDSKRGYVDGRAGFAFDPSRFQ</sequence>
<gene>
    <name evidence="2" type="ORF">CYCCA115_LOCUS9254</name>
</gene>
<organism evidence="2 3">
    <name type="scientific">Cylindrotheca closterium</name>
    <dbReference type="NCBI Taxonomy" id="2856"/>
    <lineage>
        <taxon>Eukaryota</taxon>
        <taxon>Sar</taxon>
        <taxon>Stramenopiles</taxon>
        <taxon>Ochrophyta</taxon>
        <taxon>Bacillariophyta</taxon>
        <taxon>Bacillariophyceae</taxon>
        <taxon>Bacillariophycidae</taxon>
        <taxon>Bacillariales</taxon>
        <taxon>Bacillariaceae</taxon>
        <taxon>Cylindrotheca</taxon>
    </lineage>
</organism>
<reference evidence="2" key="1">
    <citation type="submission" date="2023-08" db="EMBL/GenBank/DDBJ databases">
        <authorList>
            <person name="Audoor S."/>
            <person name="Bilcke G."/>
        </authorList>
    </citation>
    <scope>NUCLEOTIDE SEQUENCE</scope>
</reference>
<dbReference type="AlphaFoldDB" id="A0AAD2CTE3"/>
<proteinExistence type="predicted"/>
<evidence type="ECO:0000313" key="2">
    <source>
        <dbReference type="EMBL" id="CAJ1945110.1"/>
    </source>
</evidence>
<name>A0AAD2CTE3_9STRA</name>
<dbReference type="EMBL" id="CAKOGP040001335">
    <property type="protein sequence ID" value="CAJ1945110.1"/>
    <property type="molecule type" value="Genomic_DNA"/>
</dbReference>
<accession>A0AAD2CTE3</accession>
<feature type="region of interest" description="Disordered" evidence="1">
    <location>
        <begin position="474"/>
        <end position="556"/>
    </location>
</feature>